<name>A0A9N9BIX6_9GLOM</name>
<proteinExistence type="predicted"/>
<evidence type="ECO:0000256" key="1">
    <source>
        <dbReference type="SAM" id="MobiDB-lite"/>
    </source>
</evidence>
<protein>
    <submittedName>
        <fullName evidence="2">13122_t:CDS:1</fullName>
    </submittedName>
</protein>
<evidence type="ECO:0000313" key="3">
    <source>
        <dbReference type="Proteomes" id="UP000789342"/>
    </source>
</evidence>
<organism evidence="2 3">
    <name type="scientific">Acaulospora morrowiae</name>
    <dbReference type="NCBI Taxonomy" id="94023"/>
    <lineage>
        <taxon>Eukaryota</taxon>
        <taxon>Fungi</taxon>
        <taxon>Fungi incertae sedis</taxon>
        <taxon>Mucoromycota</taxon>
        <taxon>Glomeromycotina</taxon>
        <taxon>Glomeromycetes</taxon>
        <taxon>Diversisporales</taxon>
        <taxon>Acaulosporaceae</taxon>
        <taxon>Acaulospora</taxon>
    </lineage>
</organism>
<feature type="compositionally biased region" description="Basic residues" evidence="1">
    <location>
        <begin position="16"/>
        <end position="28"/>
    </location>
</feature>
<feature type="non-terminal residue" evidence="2">
    <location>
        <position position="1"/>
    </location>
</feature>
<reference evidence="2" key="1">
    <citation type="submission" date="2021-06" db="EMBL/GenBank/DDBJ databases">
        <authorList>
            <person name="Kallberg Y."/>
            <person name="Tangrot J."/>
            <person name="Rosling A."/>
        </authorList>
    </citation>
    <scope>NUCLEOTIDE SEQUENCE</scope>
    <source>
        <strain evidence="2">CL551</strain>
    </source>
</reference>
<dbReference type="Proteomes" id="UP000789342">
    <property type="component" value="Unassembled WGS sequence"/>
</dbReference>
<gene>
    <name evidence="2" type="ORF">AMORRO_LOCUS6328</name>
</gene>
<feature type="region of interest" description="Disordered" evidence="1">
    <location>
        <begin position="1"/>
        <end position="46"/>
    </location>
</feature>
<keyword evidence="3" id="KW-1185">Reference proteome</keyword>
<dbReference type="EMBL" id="CAJVPV010004161">
    <property type="protein sequence ID" value="CAG8567924.1"/>
    <property type="molecule type" value="Genomic_DNA"/>
</dbReference>
<feature type="non-terminal residue" evidence="2">
    <location>
        <position position="46"/>
    </location>
</feature>
<sequence length="46" mass="5555">NSKFNKQQHTTTTYKTQHKAGRKHHKSNRNSEPSNIRYYLENCHIQ</sequence>
<dbReference type="AlphaFoldDB" id="A0A9N9BIX6"/>
<evidence type="ECO:0000313" key="2">
    <source>
        <dbReference type="EMBL" id="CAG8567924.1"/>
    </source>
</evidence>
<comment type="caution">
    <text evidence="2">The sequence shown here is derived from an EMBL/GenBank/DDBJ whole genome shotgun (WGS) entry which is preliminary data.</text>
</comment>
<accession>A0A9N9BIX6</accession>